<feature type="compositionally biased region" description="Low complexity" evidence="1">
    <location>
        <begin position="111"/>
        <end position="143"/>
    </location>
</feature>
<evidence type="ECO:0000256" key="1">
    <source>
        <dbReference type="SAM" id="MobiDB-lite"/>
    </source>
</evidence>
<evidence type="ECO:0000313" key="3">
    <source>
        <dbReference type="Proteomes" id="UP001218218"/>
    </source>
</evidence>
<dbReference type="Proteomes" id="UP001218218">
    <property type="component" value="Unassembled WGS sequence"/>
</dbReference>
<dbReference type="EMBL" id="JARIHO010000076">
    <property type="protein sequence ID" value="KAJ7310949.1"/>
    <property type="molecule type" value="Genomic_DNA"/>
</dbReference>
<comment type="caution">
    <text evidence="2">The sequence shown here is derived from an EMBL/GenBank/DDBJ whole genome shotgun (WGS) entry which is preliminary data.</text>
</comment>
<feature type="region of interest" description="Disordered" evidence="1">
    <location>
        <begin position="441"/>
        <end position="477"/>
    </location>
</feature>
<organism evidence="2 3">
    <name type="scientific">Mycena albidolilacea</name>
    <dbReference type="NCBI Taxonomy" id="1033008"/>
    <lineage>
        <taxon>Eukaryota</taxon>
        <taxon>Fungi</taxon>
        <taxon>Dikarya</taxon>
        <taxon>Basidiomycota</taxon>
        <taxon>Agaricomycotina</taxon>
        <taxon>Agaricomycetes</taxon>
        <taxon>Agaricomycetidae</taxon>
        <taxon>Agaricales</taxon>
        <taxon>Marasmiineae</taxon>
        <taxon>Mycenaceae</taxon>
        <taxon>Mycena</taxon>
    </lineage>
</organism>
<keyword evidence="3" id="KW-1185">Reference proteome</keyword>
<reference evidence="2" key="1">
    <citation type="submission" date="2023-03" db="EMBL/GenBank/DDBJ databases">
        <title>Massive genome expansion in bonnet fungi (Mycena s.s.) driven by repeated elements and novel gene families across ecological guilds.</title>
        <authorList>
            <consortium name="Lawrence Berkeley National Laboratory"/>
            <person name="Harder C.B."/>
            <person name="Miyauchi S."/>
            <person name="Viragh M."/>
            <person name="Kuo A."/>
            <person name="Thoen E."/>
            <person name="Andreopoulos B."/>
            <person name="Lu D."/>
            <person name="Skrede I."/>
            <person name="Drula E."/>
            <person name="Henrissat B."/>
            <person name="Morin E."/>
            <person name="Kohler A."/>
            <person name="Barry K."/>
            <person name="LaButti K."/>
            <person name="Morin E."/>
            <person name="Salamov A."/>
            <person name="Lipzen A."/>
            <person name="Mereny Z."/>
            <person name="Hegedus B."/>
            <person name="Baldrian P."/>
            <person name="Stursova M."/>
            <person name="Weitz H."/>
            <person name="Taylor A."/>
            <person name="Grigoriev I.V."/>
            <person name="Nagy L.G."/>
            <person name="Martin F."/>
            <person name="Kauserud H."/>
        </authorList>
    </citation>
    <scope>NUCLEOTIDE SEQUENCE</scope>
    <source>
        <strain evidence="2">CBHHK002</strain>
    </source>
</reference>
<gene>
    <name evidence="2" type="ORF">DFH08DRAFT_974111</name>
</gene>
<accession>A0AAD6Z7H6</accession>
<protein>
    <submittedName>
        <fullName evidence="2">Uncharacterized protein</fullName>
    </submittedName>
</protein>
<name>A0AAD6Z7H6_9AGAR</name>
<dbReference type="AlphaFoldDB" id="A0AAD6Z7H6"/>
<evidence type="ECO:0000313" key="2">
    <source>
        <dbReference type="EMBL" id="KAJ7310949.1"/>
    </source>
</evidence>
<sequence length="494" mass="52898">MAAASTRRARPVLSPRRCCAFSPCAARPIPLHPRRPPPMPVLCAGVPSPRCHTALYLLRPTFHMQLPPLFASPASMPTSSPRVRPFSPRTMHVTPAPTLTLPLFHTPVLSHRSAAPSPHARSAPHAAATRPRAPTAASTSTTPYPLPSPAALPAPAAARTTSPPSSLAAVLPPHLMNIYANPILHATSPRRRLPAGALPDCIQHHSCTQPQVGTSVPYVRLTRAETYTPPLAAGHTCLRWGCITRTNTRTTPVPGQVQDTACKRWLHLLTPSIRHARGLHHTAVDAWLADHALAHTARCPPALVRTSATSTDGTFKPLHRRTMTLMLEPEPTPVFHLLHLRPSRIRPLLSVVTYNKVSVLPPPSTNRIVGLDMRAPSSLTFGLRSSKASGEDTATLRAHTGGLPPVFTCHSRNHSSLLPDAPSLKSSQGSAHGMPLARAWDGRGDGCHSTSPSHYNIPKPAATLPGPLPHPPARKASTTPTVLTVFPTFAHTCP</sequence>
<feature type="region of interest" description="Disordered" evidence="1">
    <location>
        <begin position="111"/>
        <end position="165"/>
    </location>
</feature>
<feature type="compositionally biased region" description="Low complexity" evidence="1">
    <location>
        <begin position="153"/>
        <end position="165"/>
    </location>
</feature>
<proteinExistence type="predicted"/>